<evidence type="ECO:0000256" key="2">
    <source>
        <dbReference type="ARBA" id="ARBA00006745"/>
    </source>
</evidence>
<dbReference type="GO" id="GO:0005829">
    <property type="term" value="C:cytosol"/>
    <property type="evidence" value="ECO:0007669"/>
    <property type="project" value="TreeGrafter"/>
</dbReference>
<dbReference type="EMBL" id="JABFHI010000004">
    <property type="protein sequence ID" value="NOG32032.1"/>
    <property type="molecule type" value="Genomic_DNA"/>
</dbReference>
<dbReference type="EC" id="3.5.4.3" evidence="3 7"/>
<evidence type="ECO:0000256" key="5">
    <source>
        <dbReference type="ARBA" id="ARBA00022801"/>
    </source>
</evidence>
<evidence type="ECO:0000256" key="7">
    <source>
        <dbReference type="NCBIfam" id="TIGR02967"/>
    </source>
</evidence>
<reference evidence="10 11" key="1">
    <citation type="submission" date="2020-05" db="EMBL/GenBank/DDBJ databases">
        <authorList>
            <person name="Ruan W."/>
            <person name="Jeon C.O."/>
            <person name="Chun B.H."/>
        </authorList>
    </citation>
    <scope>NUCLEOTIDE SEQUENCE [LARGE SCALE GENOMIC DNA]</scope>
    <source>
        <strain evidence="10 11">TBZ9</strain>
    </source>
</reference>
<dbReference type="InterPro" id="IPR051607">
    <property type="entry name" value="Metallo-dep_hydrolases"/>
</dbReference>
<dbReference type="InterPro" id="IPR011059">
    <property type="entry name" value="Metal-dep_hydrolase_composite"/>
</dbReference>
<evidence type="ECO:0000313" key="11">
    <source>
        <dbReference type="Proteomes" id="UP000588806"/>
    </source>
</evidence>
<keyword evidence="6 8" id="KW-0862">Zinc</keyword>
<dbReference type="GO" id="GO:0008270">
    <property type="term" value="F:zinc ion binding"/>
    <property type="evidence" value="ECO:0007669"/>
    <property type="project" value="UniProtKB-UniRule"/>
</dbReference>
<dbReference type="NCBIfam" id="NF006679">
    <property type="entry name" value="PRK09228.1"/>
    <property type="match status" value="1"/>
</dbReference>
<dbReference type="Pfam" id="PF01979">
    <property type="entry name" value="Amidohydro_1"/>
    <property type="match status" value="1"/>
</dbReference>
<comment type="cofactor">
    <cofactor evidence="8">
        <name>Zn(2+)</name>
        <dbReference type="ChEBI" id="CHEBI:29105"/>
    </cofactor>
    <text evidence="8">Binds 1 zinc ion per subunit.</text>
</comment>
<dbReference type="SUPFAM" id="SSF51338">
    <property type="entry name" value="Composite domain of metallo-dependent hydrolases"/>
    <property type="match status" value="1"/>
</dbReference>
<dbReference type="PANTHER" id="PTHR11271:SF6">
    <property type="entry name" value="GUANINE DEAMINASE"/>
    <property type="match status" value="1"/>
</dbReference>
<dbReference type="UniPathway" id="UPA00603">
    <property type="reaction ID" value="UER00660"/>
</dbReference>
<evidence type="ECO:0000256" key="6">
    <source>
        <dbReference type="ARBA" id="ARBA00022833"/>
    </source>
</evidence>
<keyword evidence="5 8" id="KW-0378">Hydrolase</keyword>
<name>A0A7Y3TYY6_9GAMM</name>
<evidence type="ECO:0000256" key="1">
    <source>
        <dbReference type="ARBA" id="ARBA00004984"/>
    </source>
</evidence>
<accession>A0A7Y3TYY6</accession>
<dbReference type="AlphaFoldDB" id="A0A7Y3TYY6"/>
<comment type="catalytic activity">
    <reaction evidence="8">
        <text>guanine + H2O + H(+) = xanthine + NH4(+)</text>
        <dbReference type="Rhea" id="RHEA:14665"/>
        <dbReference type="ChEBI" id="CHEBI:15377"/>
        <dbReference type="ChEBI" id="CHEBI:15378"/>
        <dbReference type="ChEBI" id="CHEBI:16235"/>
        <dbReference type="ChEBI" id="CHEBI:17712"/>
        <dbReference type="ChEBI" id="CHEBI:28938"/>
        <dbReference type="EC" id="3.5.4.3"/>
    </reaction>
</comment>
<comment type="function">
    <text evidence="8">Catalyzes the hydrolytic deamination of guanine, producing xanthine and ammonia.</text>
</comment>
<evidence type="ECO:0000256" key="3">
    <source>
        <dbReference type="ARBA" id="ARBA00012781"/>
    </source>
</evidence>
<dbReference type="GO" id="GO:0006147">
    <property type="term" value="P:guanine catabolic process"/>
    <property type="evidence" value="ECO:0007669"/>
    <property type="project" value="UniProtKB-UniRule"/>
</dbReference>
<comment type="pathway">
    <text evidence="1 8">Purine metabolism; guanine degradation; xanthine from guanine: step 1/1.</text>
</comment>
<sequence length="445" mass="48913">MTAIDTLTSFQRHGLVLRAELLSFDADPGDGDTPLPGTVRHLPDGALWLENGRIRALDDYVRLAPQLPEGIEIVDHSDKLIMPGFIDSHVHYVQLEIMASYGRQLLDWLNDYTFPEECRFAVREHADAIAEAFIEELLRVGTTTAQVFGSSHPQSMEAFFAASQRRELRMLAGKVLMDRHAPEALTDDTFGGIHDSERLIADWHGKGRLGYSVTPRFAPTSTRAQLDAAGGLLRSDPSLWLQTHLAENTGEIAWVAELFPESRDYLNVYEQSGLVGPRSTFAHGIHLDDEMRARLAGQGANIAFCPSSNMFLGSGLFDRRSAREAGLAVSVASDIGAGTDLSGLATLKAAYQVGQLRGEALTAWQGFYALTLGNARALSLDGHIGRLAEGMEADFVVLDTRATPLLARRTARCQTLAERLFALMMLGDDRAILETWANGRCQHRR</sequence>
<dbReference type="InterPro" id="IPR032466">
    <property type="entry name" value="Metal_Hydrolase"/>
</dbReference>
<feature type="domain" description="Amidohydrolase-related" evidence="9">
    <location>
        <begin position="81"/>
        <end position="440"/>
    </location>
</feature>
<dbReference type="SUPFAM" id="SSF51556">
    <property type="entry name" value="Metallo-dependent hydrolases"/>
    <property type="match status" value="1"/>
</dbReference>
<dbReference type="GO" id="GO:0008892">
    <property type="term" value="F:guanine deaminase activity"/>
    <property type="evidence" value="ECO:0007669"/>
    <property type="project" value="UniProtKB-UniRule"/>
</dbReference>
<keyword evidence="4 8" id="KW-0479">Metal-binding</keyword>
<dbReference type="Gene3D" id="3.20.20.140">
    <property type="entry name" value="Metal-dependent hydrolases"/>
    <property type="match status" value="1"/>
</dbReference>
<dbReference type="PANTHER" id="PTHR11271">
    <property type="entry name" value="GUANINE DEAMINASE"/>
    <property type="match status" value="1"/>
</dbReference>
<dbReference type="InterPro" id="IPR006680">
    <property type="entry name" value="Amidohydro-rel"/>
</dbReference>
<reference evidence="10 11" key="2">
    <citation type="submission" date="2020-06" db="EMBL/GenBank/DDBJ databases">
        <title>Halomonas songnenensis sp. nov., a moderately halophilic bacterium isolated from saline and alkaline soils.</title>
        <authorList>
            <person name="Jiang J."/>
            <person name="Pan Y."/>
        </authorList>
    </citation>
    <scope>NUCLEOTIDE SEQUENCE [LARGE SCALE GENOMIC DNA]</scope>
    <source>
        <strain evidence="10 11">TBZ9</strain>
    </source>
</reference>
<evidence type="ECO:0000313" key="10">
    <source>
        <dbReference type="EMBL" id="NOG32032.1"/>
    </source>
</evidence>
<dbReference type="NCBIfam" id="TIGR02967">
    <property type="entry name" value="guan_deamin"/>
    <property type="match status" value="1"/>
</dbReference>
<evidence type="ECO:0000256" key="4">
    <source>
        <dbReference type="ARBA" id="ARBA00022723"/>
    </source>
</evidence>
<comment type="caution">
    <text evidence="10">The sequence shown here is derived from an EMBL/GenBank/DDBJ whole genome shotgun (WGS) entry which is preliminary data.</text>
</comment>
<proteinExistence type="inferred from homology"/>
<dbReference type="InterPro" id="IPR014311">
    <property type="entry name" value="Guanine_deaminase"/>
</dbReference>
<gene>
    <name evidence="10" type="primary">guaD</name>
    <name evidence="10" type="ORF">HLB35_10160</name>
</gene>
<keyword evidence="11" id="KW-1185">Reference proteome</keyword>
<dbReference type="Proteomes" id="UP000588806">
    <property type="component" value="Unassembled WGS sequence"/>
</dbReference>
<comment type="similarity">
    <text evidence="2 8">Belongs to the metallo-dependent hydrolases superfamily. ATZ/TRZ family.</text>
</comment>
<evidence type="ECO:0000256" key="8">
    <source>
        <dbReference type="RuleBase" id="RU366009"/>
    </source>
</evidence>
<dbReference type="Gene3D" id="2.30.40.10">
    <property type="entry name" value="Urease, subunit C, domain 1"/>
    <property type="match status" value="1"/>
</dbReference>
<dbReference type="RefSeq" id="WP_171702509.1">
    <property type="nucleotide sequence ID" value="NZ_JABFHI010000004.1"/>
</dbReference>
<evidence type="ECO:0000259" key="9">
    <source>
        <dbReference type="Pfam" id="PF01979"/>
    </source>
</evidence>
<organism evidence="10 11">
    <name type="scientific">Vreelandella azerica</name>
    <dbReference type="NCBI Taxonomy" id="2732867"/>
    <lineage>
        <taxon>Bacteria</taxon>
        <taxon>Pseudomonadati</taxon>
        <taxon>Pseudomonadota</taxon>
        <taxon>Gammaproteobacteria</taxon>
        <taxon>Oceanospirillales</taxon>
        <taxon>Halomonadaceae</taxon>
        <taxon>Vreelandella</taxon>
    </lineage>
</organism>
<protein>
    <recommendedName>
        <fullName evidence="3 7">Guanine deaminase</fullName>
        <shortName evidence="8">Guanase</shortName>
        <ecNumber evidence="3 7">3.5.4.3</ecNumber>
    </recommendedName>
    <alternativeName>
        <fullName evidence="8">Guanine aminohydrolase</fullName>
    </alternativeName>
</protein>